<dbReference type="GO" id="GO:0003700">
    <property type="term" value="F:DNA-binding transcription factor activity"/>
    <property type="evidence" value="ECO:0007669"/>
    <property type="project" value="InterPro"/>
</dbReference>
<evidence type="ECO:0000259" key="12">
    <source>
        <dbReference type="PROSITE" id="PS50931"/>
    </source>
</evidence>
<dbReference type="GO" id="GO:0005737">
    <property type="term" value="C:cytoplasm"/>
    <property type="evidence" value="ECO:0007669"/>
    <property type="project" value="UniProtKB-SubCell"/>
</dbReference>
<evidence type="ECO:0000256" key="10">
    <source>
        <dbReference type="ARBA" id="ARBA00023163"/>
    </source>
</evidence>
<feature type="domain" description="HTH lysR-type" evidence="12">
    <location>
        <begin position="7"/>
        <end position="64"/>
    </location>
</feature>
<dbReference type="Gene3D" id="1.10.10.10">
    <property type="entry name" value="Winged helix-like DNA-binding domain superfamily/Winged helix DNA-binding domain"/>
    <property type="match status" value="1"/>
</dbReference>
<dbReference type="GO" id="GO:0009086">
    <property type="term" value="P:methionine biosynthetic process"/>
    <property type="evidence" value="ECO:0007669"/>
    <property type="project" value="UniProtKB-KW"/>
</dbReference>
<keyword evidence="4" id="KW-0963">Cytoplasm</keyword>
<evidence type="ECO:0000256" key="3">
    <source>
        <dbReference type="ARBA" id="ARBA00019365"/>
    </source>
</evidence>
<dbReference type="PANTHER" id="PTHR30126">
    <property type="entry name" value="HTH-TYPE TRANSCRIPTIONAL REGULATOR"/>
    <property type="match status" value="1"/>
</dbReference>
<evidence type="ECO:0000256" key="6">
    <source>
        <dbReference type="ARBA" id="ARBA00022605"/>
    </source>
</evidence>
<evidence type="ECO:0000256" key="7">
    <source>
        <dbReference type="ARBA" id="ARBA00023015"/>
    </source>
</evidence>
<dbReference type="Proteomes" id="UP000198620">
    <property type="component" value="Unassembled WGS sequence"/>
</dbReference>
<dbReference type="InterPro" id="IPR037406">
    <property type="entry name" value="MetR_PBP2"/>
</dbReference>
<keyword evidence="9" id="KW-0010">Activator</keyword>
<evidence type="ECO:0000313" key="14">
    <source>
        <dbReference type="Proteomes" id="UP000198620"/>
    </source>
</evidence>
<proteinExistence type="inferred from homology"/>
<keyword evidence="14" id="KW-1185">Reference proteome</keyword>
<dbReference type="Gene3D" id="3.40.190.10">
    <property type="entry name" value="Periplasmic binding protein-like II"/>
    <property type="match status" value="2"/>
</dbReference>
<evidence type="ECO:0000256" key="4">
    <source>
        <dbReference type="ARBA" id="ARBA00022490"/>
    </source>
</evidence>
<keyword evidence="5" id="KW-0678">Repressor</keyword>
<protein>
    <recommendedName>
        <fullName evidence="3">HTH-type transcriptional regulator MetR</fullName>
    </recommendedName>
</protein>
<dbReference type="FunFam" id="1.10.10.10:FF:000001">
    <property type="entry name" value="LysR family transcriptional regulator"/>
    <property type="match status" value="1"/>
</dbReference>
<comment type="similarity">
    <text evidence="2">Belongs to the LysR transcriptional regulatory family.</text>
</comment>
<evidence type="ECO:0000256" key="9">
    <source>
        <dbReference type="ARBA" id="ARBA00023159"/>
    </source>
</evidence>
<dbReference type="STRING" id="1233.SAMN05216387_11524"/>
<dbReference type="CDD" id="cd08441">
    <property type="entry name" value="PBP2_MetR"/>
    <property type="match status" value="1"/>
</dbReference>
<dbReference type="InterPro" id="IPR005119">
    <property type="entry name" value="LysR_subst-bd"/>
</dbReference>
<evidence type="ECO:0000313" key="13">
    <source>
        <dbReference type="EMBL" id="SEL55708.1"/>
    </source>
</evidence>
<keyword evidence="11" id="KW-0486">Methionine biosynthesis</keyword>
<evidence type="ECO:0000256" key="1">
    <source>
        <dbReference type="ARBA" id="ARBA00004496"/>
    </source>
</evidence>
<evidence type="ECO:0000256" key="8">
    <source>
        <dbReference type="ARBA" id="ARBA00023125"/>
    </source>
</evidence>
<evidence type="ECO:0000256" key="11">
    <source>
        <dbReference type="ARBA" id="ARBA00023167"/>
    </source>
</evidence>
<organism evidence="13 14">
    <name type="scientific">Nitrosovibrio tenuis</name>
    <dbReference type="NCBI Taxonomy" id="1233"/>
    <lineage>
        <taxon>Bacteria</taxon>
        <taxon>Pseudomonadati</taxon>
        <taxon>Pseudomonadota</taxon>
        <taxon>Betaproteobacteria</taxon>
        <taxon>Nitrosomonadales</taxon>
        <taxon>Nitrosomonadaceae</taxon>
        <taxon>Nitrosovibrio</taxon>
    </lineage>
</organism>
<dbReference type="PROSITE" id="PS50931">
    <property type="entry name" value="HTH_LYSR"/>
    <property type="match status" value="1"/>
</dbReference>
<reference evidence="13 14" key="1">
    <citation type="submission" date="2016-10" db="EMBL/GenBank/DDBJ databases">
        <authorList>
            <person name="de Groot N.N."/>
        </authorList>
    </citation>
    <scope>NUCLEOTIDE SEQUENCE [LARGE SCALE GENOMIC DNA]</scope>
    <source>
        <strain evidence="13 14">Nv1</strain>
    </source>
</reference>
<accession>A0A1H7R6U2</accession>
<keyword evidence="7" id="KW-0805">Transcription regulation</keyword>
<dbReference type="GO" id="GO:0000976">
    <property type="term" value="F:transcription cis-regulatory region binding"/>
    <property type="evidence" value="ECO:0007669"/>
    <property type="project" value="TreeGrafter"/>
</dbReference>
<comment type="subcellular location">
    <subcellularLocation>
        <location evidence="1">Cytoplasm</location>
    </subcellularLocation>
</comment>
<keyword evidence="8" id="KW-0238">DNA-binding</keyword>
<dbReference type="EMBL" id="FOBH01000015">
    <property type="protein sequence ID" value="SEL55708.1"/>
    <property type="molecule type" value="Genomic_DNA"/>
</dbReference>
<evidence type="ECO:0000256" key="5">
    <source>
        <dbReference type="ARBA" id="ARBA00022491"/>
    </source>
</evidence>
<dbReference type="SUPFAM" id="SSF53850">
    <property type="entry name" value="Periplasmic binding protein-like II"/>
    <property type="match status" value="1"/>
</dbReference>
<dbReference type="RefSeq" id="WP_245728075.1">
    <property type="nucleotide sequence ID" value="NZ_FOBH01000015.1"/>
</dbReference>
<dbReference type="PRINTS" id="PR00039">
    <property type="entry name" value="HTHLYSR"/>
</dbReference>
<dbReference type="InterPro" id="IPR036388">
    <property type="entry name" value="WH-like_DNA-bd_sf"/>
</dbReference>
<sequence>MSLSSILELRHLRTLMALQETGSVSRAAKRVHLTQSALSHQIKSLQEHYGLSIVQRRGQSVELTDAGKHLVTLAEKVLEEIQATERGLAKLSQQTSGSLRIVLECHTCFDWLMPLMDAFRQHWPDVELDLVSGFHSDPVKLLEEGGADVVIGSEYKPRRGIVHHPLFRFEILAVLAPEHPLRAKRILHATDFADVTLITYPVPEDRIDLILHVLKPAGIHPLRRTAELTVAILQLVASRRGVAALPSWGIKNYVDHDYVIARRIGTQGLWSDLYVSTLKETASRPYLRDFLTTARNTCFATLDGIIPLG</sequence>
<dbReference type="InterPro" id="IPR036390">
    <property type="entry name" value="WH_DNA-bd_sf"/>
</dbReference>
<dbReference type="Pfam" id="PF03466">
    <property type="entry name" value="LysR_substrate"/>
    <property type="match status" value="1"/>
</dbReference>
<evidence type="ECO:0000256" key="2">
    <source>
        <dbReference type="ARBA" id="ARBA00009437"/>
    </source>
</evidence>
<name>A0A1H7R6U2_9PROT</name>
<dbReference type="AlphaFoldDB" id="A0A1H7R6U2"/>
<dbReference type="Pfam" id="PF00126">
    <property type="entry name" value="HTH_1"/>
    <property type="match status" value="1"/>
</dbReference>
<dbReference type="PANTHER" id="PTHR30126:SF25">
    <property type="entry name" value="HTH-TYPE TRANSCRIPTIONAL REGULATOR METR"/>
    <property type="match status" value="1"/>
</dbReference>
<dbReference type="SUPFAM" id="SSF46785">
    <property type="entry name" value="Winged helix' DNA-binding domain"/>
    <property type="match status" value="1"/>
</dbReference>
<keyword evidence="10" id="KW-0804">Transcription</keyword>
<gene>
    <name evidence="13" type="ORF">SAMN05216387_11524</name>
</gene>
<dbReference type="InterPro" id="IPR000847">
    <property type="entry name" value="LysR_HTH_N"/>
</dbReference>
<keyword evidence="6" id="KW-0028">Amino-acid biosynthesis</keyword>